<dbReference type="EMBL" id="LN899819">
    <property type="protein sequence ID" value="CUV14050.1"/>
    <property type="molecule type" value="Genomic_DNA"/>
</dbReference>
<feature type="transmembrane region" description="Helical" evidence="9">
    <location>
        <begin position="52"/>
        <end position="70"/>
    </location>
</feature>
<comment type="pathway">
    <text evidence="9">Protein modification; lipoprotein biosynthesis (N-acyl transfer).</text>
</comment>
<comment type="function">
    <text evidence="9">Catalyzes the phospholipid dependent N-acylation of the N-terminal cysteine of apolipoprotein, the last step in lipoprotein maturation.</text>
</comment>
<protein>
    <recommendedName>
        <fullName evidence="9">Apolipoprotein N-acyltransferase</fullName>
        <shortName evidence="9">ALP N-acyltransferase</shortName>
        <ecNumber evidence="9">2.3.1.269</ecNumber>
    </recommendedName>
</protein>
<dbReference type="PANTHER" id="PTHR38686">
    <property type="entry name" value="APOLIPOPROTEIN N-ACYLTRANSFERASE"/>
    <property type="match status" value="1"/>
</dbReference>
<dbReference type="PANTHER" id="PTHR38686:SF1">
    <property type="entry name" value="APOLIPOPROTEIN N-ACYLTRANSFERASE"/>
    <property type="match status" value="1"/>
</dbReference>
<evidence type="ECO:0000256" key="1">
    <source>
        <dbReference type="ARBA" id="ARBA00004651"/>
    </source>
</evidence>
<dbReference type="GO" id="GO:0016410">
    <property type="term" value="F:N-acyltransferase activity"/>
    <property type="evidence" value="ECO:0007669"/>
    <property type="project" value="UniProtKB-UniRule"/>
</dbReference>
<evidence type="ECO:0000256" key="9">
    <source>
        <dbReference type="HAMAP-Rule" id="MF_01148"/>
    </source>
</evidence>
<keyword evidence="5 9" id="KW-0812">Transmembrane</keyword>
<dbReference type="EC" id="2.3.1.269" evidence="9"/>
<organism evidence="11">
    <name type="scientific">Ralstonia solanacearum</name>
    <name type="common">Pseudomonas solanacearum</name>
    <dbReference type="NCBI Taxonomy" id="305"/>
    <lineage>
        <taxon>Bacteria</taxon>
        <taxon>Pseudomonadati</taxon>
        <taxon>Pseudomonadota</taxon>
        <taxon>Betaproteobacteria</taxon>
        <taxon>Burkholderiales</taxon>
        <taxon>Burkholderiaceae</taxon>
        <taxon>Ralstonia</taxon>
        <taxon>Ralstonia solanacearum species complex</taxon>
    </lineage>
</organism>
<gene>
    <name evidence="9" type="primary">lnt</name>
    <name evidence="11" type="ORF">RUN39_v1_680054</name>
</gene>
<dbReference type="Gene3D" id="3.60.110.10">
    <property type="entry name" value="Carbon-nitrogen hydrolase"/>
    <property type="match status" value="1"/>
</dbReference>
<dbReference type="InterPro" id="IPR004563">
    <property type="entry name" value="Apolipo_AcylTrfase"/>
</dbReference>
<dbReference type="SUPFAM" id="SSF56317">
    <property type="entry name" value="Carbon-nitrogen hydrolase"/>
    <property type="match status" value="1"/>
</dbReference>
<evidence type="ECO:0000256" key="2">
    <source>
        <dbReference type="ARBA" id="ARBA00010065"/>
    </source>
</evidence>
<keyword evidence="4 9" id="KW-0808">Transferase</keyword>
<keyword evidence="6 9" id="KW-1133">Transmembrane helix</keyword>
<comment type="subcellular location">
    <subcellularLocation>
        <location evidence="1 9">Cell membrane</location>
        <topology evidence="1 9">Multi-pass membrane protein</topology>
    </subcellularLocation>
</comment>
<comment type="similarity">
    <text evidence="2 9">Belongs to the CN hydrolase family. Apolipoprotein N-acyltransferase subfamily.</text>
</comment>
<evidence type="ECO:0000256" key="3">
    <source>
        <dbReference type="ARBA" id="ARBA00022475"/>
    </source>
</evidence>
<dbReference type="Pfam" id="PF20154">
    <property type="entry name" value="LNT_N"/>
    <property type="match status" value="1"/>
</dbReference>
<dbReference type="InterPro" id="IPR045378">
    <property type="entry name" value="LNT_N"/>
</dbReference>
<evidence type="ECO:0000256" key="7">
    <source>
        <dbReference type="ARBA" id="ARBA00023136"/>
    </source>
</evidence>
<keyword evidence="3 9" id="KW-1003">Cell membrane</keyword>
<feature type="transmembrane region" description="Helical" evidence="9">
    <location>
        <begin position="147"/>
        <end position="166"/>
    </location>
</feature>
<keyword evidence="11" id="KW-0449">Lipoprotein</keyword>
<feature type="transmembrane region" description="Helical" evidence="9">
    <location>
        <begin position="23"/>
        <end position="46"/>
    </location>
</feature>
<dbReference type="PROSITE" id="PS50263">
    <property type="entry name" value="CN_HYDROLASE"/>
    <property type="match status" value="1"/>
</dbReference>
<evidence type="ECO:0000259" key="10">
    <source>
        <dbReference type="PROSITE" id="PS50263"/>
    </source>
</evidence>
<feature type="transmembrane region" description="Helical" evidence="9">
    <location>
        <begin position="186"/>
        <end position="216"/>
    </location>
</feature>
<proteinExistence type="inferred from homology"/>
<dbReference type="CDD" id="cd07571">
    <property type="entry name" value="ALP_N-acyl_transferase"/>
    <property type="match status" value="1"/>
</dbReference>
<sequence length="545" mass="58238">MDELTAPHASAWRVALRPRARQWLIAARHALPLLLAAPCGGALALAFAPWSLRWAAAIGMVGMAALFSVAPSPRRAAGIGLCAGAGLMTVGTTWIIHAIEGGTSAAPWAAAPILAAFVLISALPYGLMCWLGGWLVPLEAGILRMRIVRAALVLPAAWTLAEWLRGSGPFALPWMLTGTAHVPDGVLAGWMPVLGMFGTGWLAWTLAGGFACAYWLARQRRVLAAAVVAALPPAVLGLSMPLASIGWTTPEPFPLHVRLWQTNHPQGEKWNRTIAGATARELVDWVEHAPPHSVLLTPELAMIDPWQMLPADWTDHLKQALAERDNTLLLGIPGADIATHRLFNTLTAVGPHAREAEPQIYLKERLAVFGETLPAKTLLGRLYARAFAWPLQDLSAPEPGENTPLLYADGHVLAAAVCFETAFTRSGAQRDARAAFIANPSNDAWFSSSRYQMHALQITQAAALETGKPILRANNVGYTAVIRPDGSLQSVLPSSVAGELTADVIGHTGTTPFARVGEPLIIGICCAGLLLAWRLGRCRHPSSFD</sequence>
<evidence type="ECO:0000256" key="5">
    <source>
        <dbReference type="ARBA" id="ARBA00022692"/>
    </source>
</evidence>
<evidence type="ECO:0000256" key="4">
    <source>
        <dbReference type="ARBA" id="ARBA00022679"/>
    </source>
</evidence>
<evidence type="ECO:0000313" key="11">
    <source>
        <dbReference type="EMBL" id="CUV14050.1"/>
    </source>
</evidence>
<keyword evidence="7 9" id="KW-0472">Membrane</keyword>
<feature type="transmembrane region" description="Helical" evidence="9">
    <location>
        <begin position="108"/>
        <end position="135"/>
    </location>
</feature>
<feature type="transmembrane region" description="Helical" evidence="9">
    <location>
        <begin position="77"/>
        <end position="96"/>
    </location>
</feature>
<reference evidence="11" key="1">
    <citation type="submission" date="2015-10" db="EMBL/GenBank/DDBJ databases">
        <authorList>
            <person name="Gilbert D.G."/>
        </authorList>
    </citation>
    <scope>NUCLEOTIDE SEQUENCE</scope>
    <source>
        <strain evidence="11">Phyl III-seqv23</strain>
    </source>
</reference>
<dbReference type="AlphaFoldDB" id="A0A0S4TVH6"/>
<name>A0A0S4TVH6_RALSL</name>
<dbReference type="InterPro" id="IPR003010">
    <property type="entry name" value="C-N_Hydrolase"/>
</dbReference>
<keyword evidence="8 9" id="KW-0012">Acyltransferase</keyword>
<evidence type="ECO:0000256" key="6">
    <source>
        <dbReference type="ARBA" id="ARBA00022989"/>
    </source>
</evidence>
<dbReference type="UniPathway" id="UPA00666"/>
<comment type="catalytic activity">
    <reaction evidence="9">
        <text>N-terminal S-1,2-diacyl-sn-glyceryl-L-cysteinyl-[lipoprotein] + a glycerophospholipid = N-acyl-S-1,2-diacyl-sn-glyceryl-L-cysteinyl-[lipoprotein] + a 2-acyl-sn-glycero-3-phospholipid + H(+)</text>
        <dbReference type="Rhea" id="RHEA:48228"/>
        <dbReference type="Rhea" id="RHEA-COMP:14681"/>
        <dbReference type="Rhea" id="RHEA-COMP:14684"/>
        <dbReference type="ChEBI" id="CHEBI:15378"/>
        <dbReference type="ChEBI" id="CHEBI:136912"/>
        <dbReference type="ChEBI" id="CHEBI:140656"/>
        <dbReference type="ChEBI" id="CHEBI:140657"/>
        <dbReference type="ChEBI" id="CHEBI:140660"/>
        <dbReference type="EC" id="2.3.1.269"/>
    </reaction>
</comment>
<feature type="transmembrane region" description="Helical" evidence="9">
    <location>
        <begin position="223"/>
        <end position="247"/>
    </location>
</feature>
<dbReference type="Pfam" id="PF00795">
    <property type="entry name" value="CN_hydrolase"/>
    <property type="match status" value="1"/>
</dbReference>
<dbReference type="InterPro" id="IPR036526">
    <property type="entry name" value="C-N_Hydrolase_sf"/>
</dbReference>
<accession>A0A0S4TVH6</accession>
<dbReference type="HAMAP" id="MF_01148">
    <property type="entry name" value="Lnt"/>
    <property type="match status" value="1"/>
</dbReference>
<dbReference type="PATRIC" id="fig|305.106.peg.1787"/>
<evidence type="ECO:0000256" key="8">
    <source>
        <dbReference type="ARBA" id="ARBA00023315"/>
    </source>
</evidence>
<feature type="domain" description="CN hydrolase" evidence="10">
    <location>
        <begin position="260"/>
        <end position="506"/>
    </location>
</feature>
<dbReference type="GO" id="GO:0042158">
    <property type="term" value="P:lipoprotein biosynthetic process"/>
    <property type="evidence" value="ECO:0007669"/>
    <property type="project" value="UniProtKB-UniRule"/>
</dbReference>
<dbReference type="NCBIfam" id="TIGR00546">
    <property type="entry name" value="lnt"/>
    <property type="match status" value="1"/>
</dbReference>
<dbReference type="GO" id="GO:0005886">
    <property type="term" value="C:plasma membrane"/>
    <property type="evidence" value="ECO:0007669"/>
    <property type="project" value="UniProtKB-SubCell"/>
</dbReference>